<feature type="compositionally biased region" description="Acidic residues" evidence="1">
    <location>
        <begin position="188"/>
        <end position="197"/>
    </location>
</feature>
<feature type="compositionally biased region" description="Basic and acidic residues" evidence="1">
    <location>
        <begin position="253"/>
        <end position="269"/>
    </location>
</feature>
<evidence type="ECO:0000256" key="1">
    <source>
        <dbReference type="SAM" id="MobiDB-lite"/>
    </source>
</evidence>
<feature type="compositionally biased region" description="Acidic residues" evidence="1">
    <location>
        <begin position="205"/>
        <end position="218"/>
    </location>
</feature>
<dbReference type="AlphaFoldDB" id="A0AAD6WS96"/>
<accession>A0AAD6WS96</accession>
<protein>
    <submittedName>
        <fullName evidence="2">Uncharacterized protein</fullName>
    </submittedName>
</protein>
<gene>
    <name evidence="2" type="ORF">C8F04DRAFT_1276675</name>
</gene>
<name>A0AAD6WS96_9AGAR</name>
<dbReference type="Proteomes" id="UP001218188">
    <property type="component" value="Unassembled WGS sequence"/>
</dbReference>
<feature type="region of interest" description="Disordered" evidence="1">
    <location>
        <begin position="182"/>
        <end position="319"/>
    </location>
</feature>
<sequence>MHLFFENIVRILVALWSGKFKGLDVGSEDYEIASAIWEEIWRETAEAVKHIPAQFVRSMADGPTKYNAEAWCFWFVYVAPIFTVTHDEIADLRVRINSWLKRYEEPSTIDSLPILYLNGHKTIQKQKVTRVDKVIELMIEKYPYFRHFEGGWPICDLMKKVLQNSVNALKVDDRAEALATTMQKCPEEVDEEGEGEEADKAGEDSASDCDSDDEMSDIEGERAFKDALGSDEDSDNELPVQKMGPKPAKKPSKKPDKENRSPLKRKNESQEDVGSNPPQKKAQTDGTPVARPQSKPHSSKPMVVSAPWGSSGPAAKPVLPTPPKVLSKCPKSDCPDLLPKTPLSADLAHLISHRNKILTNPRQPTHALDKIDQKICETISLKHKRRKLATIGRNLGWPLALDFPPLLTRIVALKDDLFELATDPDLLGESIAFLDFLNAVDGHINEFVEQGSGNFPEAIKHSRAGYPAPPTPKKHKKKVKLPSSPPEEVELTLDDFPQCPKKSRTGSKAKHNFKYKPKTAKNSTPPAKRTVPVKKAPPAKQKATRPSQPAAPHGYGTHSSKLIR</sequence>
<feature type="region of interest" description="Disordered" evidence="1">
    <location>
        <begin position="456"/>
        <end position="564"/>
    </location>
</feature>
<reference evidence="2" key="1">
    <citation type="submission" date="2023-03" db="EMBL/GenBank/DDBJ databases">
        <title>Massive genome expansion in bonnet fungi (Mycena s.s.) driven by repeated elements and novel gene families across ecological guilds.</title>
        <authorList>
            <consortium name="Lawrence Berkeley National Laboratory"/>
            <person name="Harder C.B."/>
            <person name="Miyauchi S."/>
            <person name="Viragh M."/>
            <person name="Kuo A."/>
            <person name="Thoen E."/>
            <person name="Andreopoulos B."/>
            <person name="Lu D."/>
            <person name="Skrede I."/>
            <person name="Drula E."/>
            <person name="Henrissat B."/>
            <person name="Morin E."/>
            <person name="Kohler A."/>
            <person name="Barry K."/>
            <person name="LaButti K."/>
            <person name="Morin E."/>
            <person name="Salamov A."/>
            <person name="Lipzen A."/>
            <person name="Mereny Z."/>
            <person name="Hegedus B."/>
            <person name="Baldrian P."/>
            <person name="Stursova M."/>
            <person name="Weitz H."/>
            <person name="Taylor A."/>
            <person name="Grigoriev I.V."/>
            <person name="Nagy L.G."/>
            <person name="Martin F."/>
            <person name="Kauserud H."/>
        </authorList>
    </citation>
    <scope>NUCLEOTIDE SEQUENCE</scope>
    <source>
        <strain evidence="2">CBHHK200</strain>
    </source>
</reference>
<feature type="compositionally biased region" description="Basic residues" evidence="1">
    <location>
        <begin position="501"/>
        <end position="519"/>
    </location>
</feature>
<dbReference type="EMBL" id="JARJCM010000307">
    <property type="protein sequence ID" value="KAJ7019089.1"/>
    <property type="molecule type" value="Genomic_DNA"/>
</dbReference>
<proteinExistence type="predicted"/>
<comment type="caution">
    <text evidence="2">The sequence shown here is derived from an EMBL/GenBank/DDBJ whole genome shotgun (WGS) entry which is preliminary data.</text>
</comment>
<keyword evidence="3" id="KW-1185">Reference proteome</keyword>
<feature type="compositionally biased region" description="Low complexity" evidence="1">
    <location>
        <begin position="525"/>
        <end position="546"/>
    </location>
</feature>
<evidence type="ECO:0000313" key="2">
    <source>
        <dbReference type="EMBL" id="KAJ7019089.1"/>
    </source>
</evidence>
<organism evidence="2 3">
    <name type="scientific">Mycena alexandri</name>
    <dbReference type="NCBI Taxonomy" id="1745969"/>
    <lineage>
        <taxon>Eukaryota</taxon>
        <taxon>Fungi</taxon>
        <taxon>Dikarya</taxon>
        <taxon>Basidiomycota</taxon>
        <taxon>Agaricomycotina</taxon>
        <taxon>Agaricomycetes</taxon>
        <taxon>Agaricomycetidae</taxon>
        <taxon>Agaricales</taxon>
        <taxon>Marasmiineae</taxon>
        <taxon>Mycenaceae</taxon>
        <taxon>Mycena</taxon>
    </lineage>
</organism>
<evidence type="ECO:0000313" key="3">
    <source>
        <dbReference type="Proteomes" id="UP001218188"/>
    </source>
</evidence>